<keyword evidence="2" id="KW-0812">Transmembrane</keyword>
<keyword evidence="4" id="KW-1185">Reference proteome</keyword>
<feature type="transmembrane region" description="Helical" evidence="2">
    <location>
        <begin position="12"/>
        <end position="32"/>
    </location>
</feature>
<feature type="region of interest" description="Disordered" evidence="1">
    <location>
        <begin position="69"/>
        <end position="122"/>
    </location>
</feature>
<dbReference type="EMBL" id="JAQNDK010000005">
    <property type="protein sequence ID" value="MDC0683954.1"/>
    <property type="molecule type" value="Genomic_DNA"/>
</dbReference>
<keyword evidence="2" id="KW-0472">Membrane</keyword>
<feature type="transmembrane region" description="Helical" evidence="2">
    <location>
        <begin position="44"/>
        <end position="62"/>
    </location>
</feature>
<dbReference type="Proteomes" id="UP001217485">
    <property type="component" value="Unassembled WGS sequence"/>
</dbReference>
<protein>
    <submittedName>
        <fullName evidence="3">AtpZ/AtpI family protein</fullName>
    </submittedName>
</protein>
<evidence type="ECO:0000256" key="1">
    <source>
        <dbReference type="SAM" id="MobiDB-lite"/>
    </source>
</evidence>
<dbReference type="Pfam" id="PF09527">
    <property type="entry name" value="ATPase_gene1"/>
    <property type="match status" value="1"/>
</dbReference>
<comment type="caution">
    <text evidence="3">The sequence shown here is derived from an EMBL/GenBank/DDBJ whole genome shotgun (WGS) entry which is preliminary data.</text>
</comment>
<name>A0ABT5CDT9_9BACT</name>
<keyword evidence="2" id="KW-1133">Transmembrane helix</keyword>
<gene>
    <name evidence="3" type="ORF">POL72_39885</name>
</gene>
<proteinExistence type="predicted"/>
<evidence type="ECO:0000256" key="2">
    <source>
        <dbReference type="SAM" id="Phobius"/>
    </source>
</evidence>
<evidence type="ECO:0000313" key="3">
    <source>
        <dbReference type="EMBL" id="MDC0683954.1"/>
    </source>
</evidence>
<evidence type="ECO:0000313" key="4">
    <source>
        <dbReference type="Proteomes" id="UP001217485"/>
    </source>
</evidence>
<sequence>MKQDWKAVGSYGTVGLEVVLCMLVGLFIGRWLDGKLGTDPYLSVLWFFFGIGAAGKAVFRAWKDMQAVAEREEREQGNPAPRFDDRKTRQDERAPDDDRRTGSSDDVRDPDRLQDAKGNDER</sequence>
<reference evidence="3 4" key="1">
    <citation type="submission" date="2023-01" db="EMBL/GenBank/DDBJ databases">
        <title>Minimal conservation of predation-associated metabolite biosynthetic gene clusters underscores biosynthetic potential of Myxococcota including descriptions for ten novel species: Archangium lansinium sp. nov., Myxococcus landrumus sp. nov., Nannocystis bai.</title>
        <authorList>
            <person name="Ahearne A."/>
            <person name="Stevens C."/>
            <person name="Dowd S."/>
        </authorList>
    </citation>
    <scope>NUCLEOTIDE SEQUENCE [LARGE SCALE GENOMIC DNA]</scope>
    <source>
        <strain evidence="3 4">WIWO2</strain>
    </source>
</reference>
<dbReference type="InterPro" id="IPR032820">
    <property type="entry name" value="ATPase_put"/>
</dbReference>
<accession>A0ABT5CDT9</accession>
<organism evidence="3 4">
    <name type="scientific">Sorangium atrum</name>
    <dbReference type="NCBI Taxonomy" id="2995308"/>
    <lineage>
        <taxon>Bacteria</taxon>
        <taxon>Pseudomonadati</taxon>
        <taxon>Myxococcota</taxon>
        <taxon>Polyangia</taxon>
        <taxon>Polyangiales</taxon>
        <taxon>Polyangiaceae</taxon>
        <taxon>Sorangium</taxon>
    </lineage>
</organism>
<dbReference type="RefSeq" id="WP_272102101.1">
    <property type="nucleotide sequence ID" value="NZ_JAQNDK010000005.1"/>
</dbReference>